<dbReference type="OrthoDB" id="9810135at2"/>
<dbReference type="EMBL" id="CP002085">
    <property type="protein sequence ID" value="ADK85549.1"/>
    <property type="molecule type" value="Genomic_DNA"/>
</dbReference>
<dbReference type="HOGENOM" id="CLU_005571_0_0_7"/>
<gene>
    <name evidence="9" type="ordered locus">Deba_2185</name>
</gene>
<evidence type="ECO:0000256" key="5">
    <source>
        <dbReference type="PROSITE-ProRule" id="PRU00560"/>
    </source>
</evidence>
<dbReference type="InterPro" id="IPR027417">
    <property type="entry name" value="P-loop_NTPase"/>
</dbReference>
<evidence type="ECO:0000256" key="1">
    <source>
        <dbReference type="ARBA" id="ARBA00022741"/>
    </source>
</evidence>
<evidence type="ECO:0000259" key="8">
    <source>
        <dbReference type="PROSITE" id="PS51217"/>
    </source>
</evidence>
<accession>E1QJ06</accession>
<dbReference type="SUPFAM" id="SSF89550">
    <property type="entry name" value="PHP domain-like"/>
    <property type="match status" value="1"/>
</dbReference>
<evidence type="ECO:0000256" key="4">
    <source>
        <dbReference type="ARBA" id="ARBA00022840"/>
    </source>
</evidence>
<dbReference type="AlphaFoldDB" id="E1QJ06"/>
<dbReference type="CDD" id="cd17932">
    <property type="entry name" value="DEXQc_UvrD"/>
    <property type="match status" value="1"/>
</dbReference>
<dbReference type="KEGG" id="dbr:Deba_2185"/>
<dbReference type="eggNOG" id="COG0210">
    <property type="taxonomic scope" value="Bacteria"/>
</dbReference>
<feature type="region of interest" description="Disordered" evidence="6">
    <location>
        <begin position="437"/>
        <end position="457"/>
    </location>
</feature>
<keyword evidence="10" id="KW-1185">Reference proteome</keyword>
<evidence type="ECO:0000256" key="3">
    <source>
        <dbReference type="ARBA" id="ARBA00022806"/>
    </source>
</evidence>
<dbReference type="GO" id="GO:0004386">
    <property type="term" value="F:helicase activity"/>
    <property type="evidence" value="ECO:0007669"/>
    <property type="project" value="UniProtKB-UniRule"/>
</dbReference>
<dbReference type="InterPro" id="IPR016195">
    <property type="entry name" value="Pol/histidinol_Pase-like"/>
</dbReference>
<dbReference type="GO" id="GO:0016787">
    <property type="term" value="F:hydrolase activity"/>
    <property type="evidence" value="ECO:0007669"/>
    <property type="project" value="UniProtKB-UniRule"/>
</dbReference>
<feature type="binding site" evidence="5">
    <location>
        <begin position="484"/>
        <end position="491"/>
    </location>
    <ligand>
        <name>ATP</name>
        <dbReference type="ChEBI" id="CHEBI:30616"/>
    </ligand>
</feature>
<dbReference type="PANTHER" id="PTHR40084:SF1">
    <property type="entry name" value="PHOSPHOTRANSFERASE"/>
    <property type="match status" value="1"/>
</dbReference>
<dbReference type="PROSITE" id="PS51217">
    <property type="entry name" value="UVRD_HELICASE_CTER"/>
    <property type="match status" value="1"/>
</dbReference>
<dbReference type="PROSITE" id="PS51198">
    <property type="entry name" value="UVRD_HELICASE_ATP_BIND"/>
    <property type="match status" value="1"/>
</dbReference>
<dbReference type="Gene3D" id="3.20.20.140">
    <property type="entry name" value="Metal-dependent hydrolases"/>
    <property type="match status" value="1"/>
</dbReference>
<dbReference type="STRING" id="644282.Deba_2185"/>
<dbReference type="CDD" id="cd18807">
    <property type="entry name" value="SF1_C_UvrD"/>
    <property type="match status" value="1"/>
</dbReference>
<dbReference type="RefSeq" id="WP_013258990.1">
    <property type="nucleotide sequence ID" value="NC_014365.1"/>
</dbReference>
<dbReference type="PANTHER" id="PTHR40084">
    <property type="entry name" value="PHOSPHOHYDROLASE, PHP FAMILY"/>
    <property type="match status" value="1"/>
</dbReference>
<dbReference type="Gene3D" id="1.10.10.160">
    <property type="match status" value="1"/>
</dbReference>
<sequence length="946" mass="102011">MLVADLHIHSRYSRATARDMGPEALWRHAQLKGVDLLGTGDFTHPAWWAELAEKLVETGDGAYQLRPDLAAALGESLPPSCRRPPRFLPSAEISSIYKRHGQTRKVHSLILMPTLQDAARLNQRLDKLGNIKSDGRPILGLDARDLLELCLEVCPEVIFIPAHIWTPWFSVFGSKSGFDALEEAFDDLTCHIKALETGLSSDPPMNWRLSALDGYTLVSNSDAHSPAKLAREANLLDCPATFHDLARALSLGAAGGFLGTIEFFPDEGKYHLDGHRKCGLCLGPDETRAYGGRCPVCGGPITVGVLSRVAELADRPEGYRPPAAAHFESLAPLDEVVAEVLGQGPATKAVGAAVDGLRRRLGPELTILRQTPLEELARAGGPVLAEAIDRLRAGKVVLQGGFDGQFGVVRLFSPAERQRLAGQKALLDLAPVTGRGRGRKAAARPVDSRQPAAPAAAPTAVDQGLDEFQRRAMDYDGGHLIVRAGPGAGKTRLLTARAARLVAGGGDASRLLLVTFTRKAAEELGQRLATLGLEAARTHTFHGLGLEILTDHLGRRPAIVADQRREEILSQAAKAVDLPPGQVDWAISRLKQRLDQRPEPTLAPAWLAYEQALAAEGLLDLDDLPRQAALALAQDGALAGRWSGKFDHILVDEYQDANPVQVALLRRLAAGGALVAAIGDPDQAIYGFRGAERALFADFGRDFAGARSFDLRRNYRSSGRIVAAATALMAAEAGREAYAPQAVNPAGPLVECFEAADPQAEAIWLAQRVVELLGGLDSRQVEAGAGARSQGFSAGDIAVLYRLHAQAEPIAQALARVGAPTQVAATAHLAELDPLDLRAQRVKLLSMHAAKGLEFPVVFVVGLEEGLLPYQPPGKDAADPDEERRLLYVAMTRARQRLFLSRCCWRMLFGESRRPGRSPFWADLPGELLVAHKSKARRRARQLVLF</sequence>
<evidence type="ECO:0000259" key="7">
    <source>
        <dbReference type="PROSITE" id="PS51198"/>
    </source>
</evidence>
<keyword evidence="1 5" id="KW-0547">Nucleotide-binding</keyword>
<protein>
    <submittedName>
        <fullName evidence="9">UvrD/REP helicase</fullName>
    </submittedName>
</protein>
<proteinExistence type="predicted"/>
<dbReference type="CDD" id="cd19067">
    <property type="entry name" value="PfuEndoQ-like"/>
    <property type="match status" value="1"/>
</dbReference>
<dbReference type="GO" id="GO:0140097">
    <property type="term" value="F:catalytic activity, acting on DNA"/>
    <property type="evidence" value="ECO:0007669"/>
    <property type="project" value="UniProtKB-ARBA"/>
</dbReference>
<name>E1QJ06_DESB2</name>
<dbReference type="GO" id="GO:0005524">
    <property type="term" value="F:ATP binding"/>
    <property type="evidence" value="ECO:0007669"/>
    <property type="project" value="UniProtKB-UniRule"/>
</dbReference>
<evidence type="ECO:0000313" key="10">
    <source>
        <dbReference type="Proteomes" id="UP000009047"/>
    </source>
</evidence>
<evidence type="ECO:0000313" key="9">
    <source>
        <dbReference type="EMBL" id="ADK85549.1"/>
    </source>
</evidence>
<dbReference type="Pfam" id="PF00580">
    <property type="entry name" value="UvrD-helicase"/>
    <property type="match status" value="1"/>
</dbReference>
<dbReference type="InterPro" id="IPR014016">
    <property type="entry name" value="UvrD-like_ATP-bd"/>
</dbReference>
<evidence type="ECO:0000256" key="2">
    <source>
        <dbReference type="ARBA" id="ARBA00022801"/>
    </source>
</evidence>
<keyword evidence="2 5" id="KW-0378">Hydrolase</keyword>
<feature type="domain" description="UvrD-like helicase C-terminal" evidence="8">
    <location>
        <begin position="719"/>
        <end position="946"/>
    </location>
</feature>
<organism evidence="9 10">
    <name type="scientific">Desulfarculus baarsii (strain ATCC 33931 / DSM 2075 / LMG 7858 / VKM B-1802 / 2st14)</name>
    <dbReference type="NCBI Taxonomy" id="644282"/>
    <lineage>
        <taxon>Bacteria</taxon>
        <taxon>Pseudomonadati</taxon>
        <taxon>Thermodesulfobacteriota</taxon>
        <taxon>Desulfarculia</taxon>
        <taxon>Desulfarculales</taxon>
        <taxon>Desulfarculaceae</taxon>
        <taxon>Desulfarculus</taxon>
    </lineage>
</organism>
<reference evidence="9 10" key="1">
    <citation type="journal article" date="2010" name="Stand. Genomic Sci.">
        <title>Complete genome sequence of Desulfarculus baarsii type strain (2st14).</title>
        <authorList>
            <person name="Sun H."/>
            <person name="Spring S."/>
            <person name="Lapidus A."/>
            <person name="Davenport K."/>
            <person name="Del Rio T.G."/>
            <person name="Tice H."/>
            <person name="Nolan M."/>
            <person name="Copeland A."/>
            <person name="Cheng J.F."/>
            <person name="Lucas S."/>
            <person name="Tapia R."/>
            <person name="Goodwin L."/>
            <person name="Pitluck S."/>
            <person name="Ivanova N."/>
            <person name="Pagani I."/>
            <person name="Mavromatis K."/>
            <person name="Ovchinnikova G."/>
            <person name="Pati A."/>
            <person name="Chen A."/>
            <person name="Palaniappan K."/>
            <person name="Hauser L."/>
            <person name="Chang Y.J."/>
            <person name="Jeffries C.D."/>
            <person name="Detter J.C."/>
            <person name="Han C."/>
            <person name="Rohde M."/>
            <person name="Brambilla E."/>
            <person name="Goker M."/>
            <person name="Woyke T."/>
            <person name="Bristow J."/>
            <person name="Eisen J.A."/>
            <person name="Markowitz V."/>
            <person name="Hugenholtz P."/>
            <person name="Kyrpides N.C."/>
            <person name="Klenk H.P."/>
            <person name="Land M."/>
        </authorList>
    </citation>
    <scope>NUCLEOTIDE SEQUENCE [LARGE SCALE GENOMIC DNA]</scope>
    <source>
        <strain evidence="10">ATCC 33931 / DSM 2075 / LMG 7858 / VKM B-1802 / 2st14</strain>
    </source>
</reference>
<evidence type="ECO:0000256" key="6">
    <source>
        <dbReference type="SAM" id="MobiDB-lite"/>
    </source>
</evidence>
<dbReference type="Proteomes" id="UP000009047">
    <property type="component" value="Chromosome"/>
</dbReference>
<dbReference type="Gene3D" id="3.40.50.300">
    <property type="entry name" value="P-loop containing nucleotide triphosphate hydrolases"/>
    <property type="match status" value="2"/>
</dbReference>
<dbReference type="InterPro" id="IPR013986">
    <property type="entry name" value="DExx_box_DNA_helicase_dom_sf"/>
</dbReference>
<keyword evidence="3 5" id="KW-0347">Helicase</keyword>
<dbReference type="Pfam" id="PF13361">
    <property type="entry name" value="UvrD_C"/>
    <property type="match status" value="2"/>
</dbReference>
<keyword evidence="4 5" id="KW-0067">ATP-binding</keyword>
<dbReference type="SUPFAM" id="SSF52540">
    <property type="entry name" value="P-loop containing nucleoside triphosphate hydrolases"/>
    <property type="match status" value="1"/>
</dbReference>
<dbReference type="InterPro" id="IPR014017">
    <property type="entry name" value="DNA_helicase_UvrD-like_C"/>
</dbReference>
<feature type="domain" description="UvrD-like helicase ATP-binding" evidence="7">
    <location>
        <begin position="463"/>
        <end position="718"/>
    </location>
</feature>
<dbReference type="eggNOG" id="COG1379">
    <property type="taxonomic scope" value="Bacteria"/>
</dbReference>